<dbReference type="EMBL" id="CABPRJ010001463">
    <property type="protein sequence ID" value="VVC38121.1"/>
    <property type="molecule type" value="Genomic_DNA"/>
</dbReference>
<protein>
    <submittedName>
        <fullName evidence="1">Uncharacterized protein</fullName>
    </submittedName>
</protein>
<evidence type="ECO:0000313" key="2">
    <source>
        <dbReference type="Proteomes" id="UP000325440"/>
    </source>
</evidence>
<sequence>MVLSCESSAVFDTGKEIPVTGIFQDEQHYWVTKDSRKQSRRRIRSAFRSLRVETIQTELQLSL</sequence>
<reference evidence="1 2" key="1">
    <citation type="submission" date="2019-08" db="EMBL/GenBank/DDBJ databases">
        <authorList>
            <person name="Alioto T."/>
            <person name="Alioto T."/>
            <person name="Gomez Garrido J."/>
        </authorList>
    </citation>
    <scope>NUCLEOTIDE SEQUENCE [LARGE SCALE GENOMIC DNA]</scope>
</reference>
<dbReference type="Proteomes" id="UP000325440">
    <property type="component" value="Unassembled WGS sequence"/>
</dbReference>
<dbReference type="AlphaFoldDB" id="A0A5E4N6A0"/>
<evidence type="ECO:0000313" key="1">
    <source>
        <dbReference type="EMBL" id="VVC38121.1"/>
    </source>
</evidence>
<accession>A0A5E4N6A0</accession>
<name>A0A5E4N6A0_9HEMI</name>
<keyword evidence="2" id="KW-1185">Reference proteome</keyword>
<organism evidence="1 2">
    <name type="scientific">Cinara cedri</name>
    <dbReference type="NCBI Taxonomy" id="506608"/>
    <lineage>
        <taxon>Eukaryota</taxon>
        <taxon>Metazoa</taxon>
        <taxon>Ecdysozoa</taxon>
        <taxon>Arthropoda</taxon>
        <taxon>Hexapoda</taxon>
        <taxon>Insecta</taxon>
        <taxon>Pterygota</taxon>
        <taxon>Neoptera</taxon>
        <taxon>Paraneoptera</taxon>
        <taxon>Hemiptera</taxon>
        <taxon>Sternorrhyncha</taxon>
        <taxon>Aphidomorpha</taxon>
        <taxon>Aphidoidea</taxon>
        <taxon>Aphididae</taxon>
        <taxon>Lachninae</taxon>
        <taxon>Cinara</taxon>
    </lineage>
</organism>
<proteinExistence type="predicted"/>
<gene>
    <name evidence="1" type="ORF">CINCED_3A000096</name>
</gene>